<name>A0ABV8T6U1_9GAMM</name>
<dbReference type="SUPFAM" id="SSF46955">
    <property type="entry name" value="Putative DNA-binding domain"/>
    <property type="match status" value="1"/>
</dbReference>
<dbReference type="InterPro" id="IPR010093">
    <property type="entry name" value="SinI_DNA-bd"/>
</dbReference>
<proteinExistence type="predicted"/>
<dbReference type="EMBL" id="JBHSDU010000015">
    <property type="protein sequence ID" value="MFC4314703.1"/>
    <property type="molecule type" value="Genomic_DNA"/>
</dbReference>
<dbReference type="Proteomes" id="UP001595904">
    <property type="component" value="Unassembled WGS sequence"/>
</dbReference>
<reference evidence="3" key="1">
    <citation type="journal article" date="2019" name="Int. J. Syst. Evol. Microbiol.">
        <title>The Global Catalogue of Microorganisms (GCM) 10K type strain sequencing project: providing services to taxonomists for standard genome sequencing and annotation.</title>
        <authorList>
            <consortium name="The Broad Institute Genomics Platform"/>
            <consortium name="The Broad Institute Genome Sequencing Center for Infectious Disease"/>
            <person name="Wu L."/>
            <person name="Ma J."/>
        </authorList>
    </citation>
    <scope>NUCLEOTIDE SEQUENCE [LARGE SCALE GENOMIC DNA]</scope>
    <source>
        <strain evidence="3">CGMCC 1.10759</strain>
    </source>
</reference>
<dbReference type="InterPro" id="IPR041657">
    <property type="entry name" value="HTH_17"/>
</dbReference>
<evidence type="ECO:0000313" key="3">
    <source>
        <dbReference type="Proteomes" id="UP001595904"/>
    </source>
</evidence>
<dbReference type="Pfam" id="PF12728">
    <property type="entry name" value="HTH_17"/>
    <property type="match status" value="1"/>
</dbReference>
<keyword evidence="3" id="KW-1185">Reference proteome</keyword>
<sequence>MSAVLAEPVQPTEEVSALAADASRRLFRVIGASQGETCVVRFESAPDEPVVLPAAAVRLLGALLAELAKGNAVTLMPYHAELTTQEAADLLNVSRPFLVGLLESGQLPYHKVGTHRRVRFSDLMTYKRQRDSESEAALRELASLSQDMKLD</sequence>
<protein>
    <submittedName>
        <fullName evidence="2">Helix-turn-helix domain-containing protein</fullName>
    </submittedName>
</protein>
<gene>
    <name evidence="2" type="ORF">ACFPN2_36895</name>
</gene>
<dbReference type="NCBIfam" id="TIGR01764">
    <property type="entry name" value="excise"/>
    <property type="match status" value="1"/>
</dbReference>
<dbReference type="InterPro" id="IPR009061">
    <property type="entry name" value="DNA-bd_dom_put_sf"/>
</dbReference>
<dbReference type="RefSeq" id="WP_380606097.1">
    <property type="nucleotide sequence ID" value="NZ_JBHSDU010000015.1"/>
</dbReference>
<comment type="caution">
    <text evidence="2">The sequence shown here is derived from an EMBL/GenBank/DDBJ whole genome shotgun (WGS) entry which is preliminary data.</text>
</comment>
<feature type="domain" description="Helix-turn-helix" evidence="1">
    <location>
        <begin position="82"/>
        <end position="130"/>
    </location>
</feature>
<evidence type="ECO:0000259" key="1">
    <source>
        <dbReference type="Pfam" id="PF12728"/>
    </source>
</evidence>
<evidence type="ECO:0000313" key="2">
    <source>
        <dbReference type="EMBL" id="MFC4314703.1"/>
    </source>
</evidence>
<accession>A0ABV8T6U1</accession>
<organism evidence="2 3">
    <name type="scientific">Steroidobacter flavus</name>
    <dbReference type="NCBI Taxonomy" id="1842136"/>
    <lineage>
        <taxon>Bacteria</taxon>
        <taxon>Pseudomonadati</taxon>
        <taxon>Pseudomonadota</taxon>
        <taxon>Gammaproteobacteria</taxon>
        <taxon>Steroidobacterales</taxon>
        <taxon>Steroidobacteraceae</taxon>
        <taxon>Steroidobacter</taxon>
    </lineage>
</organism>